<evidence type="ECO:0000259" key="15">
    <source>
        <dbReference type="Pfam" id="PF01923"/>
    </source>
</evidence>
<dbReference type="NCBIfam" id="TIGR00636">
    <property type="entry name" value="PduO_Nterm"/>
    <property type="match status" value="1"/>
</dbReference>
<evidence type="ECO:0000256" key="2">
    <source>
        <dbReference type="ARBA" id="ARBA00007487"/>
    </source>
</evidence>
<comment type="similarity">
    <text evidence="2 14">Belongs to the Cob(I)alamin adenosyltransferase family.</text>
</comment>
<comment type="pathway">
    <text evidence="1 14">Cofactor biosynthesis; adenosylcobalamin biosynthesis; adenosylcobalamin from cob(II)yrinate a,c-diamide: step 2/7.</text>
</comment>
<evidence type="ECO:0000256" key="5">
    <source>
        <dbReference type="ARBA" id="ARBA00022573"/>
    </source>
</evidence>
<evidence type="ECO:0000256" key="12">
    <source>
        <dbReference type="ARBA" id="ARBA00048555"/>
    </source>
</evidence>
<evidence type="ECO:0000256" key="11">
    <source>
        <dbReference type="ARBA" id="ARBA00033354"/>
    </source>
</evidence>
<dbReference type="GO" id="GO:0008817">
    <property type="term" value="F:corrinoid adenosyltransferase activity"/>
    <property type="evidence" value="ECO:0007669"/>
    <property type="project" value="UniProtKB-EC"/>
</dbReference>
<keyword evidence="17" id="KW-1185">Reference proteome</keyword>
<evidence type="ECO:0000313" key="16">
    <source>
        <dbReference type="EMBL" id="MEL5987683.1"/>
    </source>
</evidence>
<evidence type="ECO:0000256" key="6">
    <source>
        <dbReference type="ARBA" id="ARBA00022679"/>
    </source>
</evidence>
<evidence type="ECO:0000256" key="9">
    <source>
        <dbReference type="ARBA" id="ARBA00031529"/>
    </source>
</evidence>
<keyword evidence="8 14" id="KW-0067">ATP-binding</keyword>
<evidence type="ECO:0000256" key="7">
    <source>
        <dbReference type="ARBA" id="ARBA00022741"/>
    </source>
</evidence>
<organism evidence="16 17">
    <name type="scientific">Kurthia gibsonii</name>
    <dbReference type="NCBI Taxonomy" id="33946"/>
    <lineage>
        <taxon>Bacteria</taxon>
        <taxon>Bacillati</taxon>
        <taxon>Bacillota</taxon>
        <taxon>Bacilli</taxon>
        <taxon>Bacillales</taxon>
        <taxon>Caryophanaceae</taxon>
        <taxon>Kurthia</taxon>
    </lineage>
</organism>
<reference evidence="16 17" key="1">
    <citation type="submission" date="2024-04" db="EMBL/GenBank/DDBJ databases">
        <authorList>
            <person name="Wu Y.S."/>
            <person name="Zhang L."/>
        </authorList>
    </citation>
    <scope>NUCLEOTIDE SEQUENCE [LARGE SCALE GENOMIC DNA]</scope>
    <source>
        <strain evidence="16 17">KG-01</strain>
    </source>
</reference>
<dbReference type="InterPro" id="IPR016030">
    <property type="entry name" value="CblAdoTrfase-like"/>
</dbReference>
<evidence type="ECO:0000256" key="8">
    <source>
        <dbReference type="ARBA" id="ARBA00022840"/>
    </source>
</evidence>
<comment type="caution">
    <text evidence="16">The sequence shown here is derived from an EMBL/GenBank/DDBJ whole genome shotgun (WGS) entry which is preliminary data.</text>
</comment>
<protein>
    <recommendedName>
        <fullName evidence="4 14">Corrinoid adenosyltransferase</fullName>
        <ecNumber evidence="3 14">2.5.1.17</ecNumber>
    </recommendedName>
    <alternativeName>
        <fullName evidence="9 14">Cob(II)alamin adenosyltransferase</fullName>
    </alternativeName>
    <alternativeName>
        <fullName evidence="11 14">Cob(II)yrinic acid a,c-diamide adenosyltransferase</fullName>
    </alternativeName>
    <alternativeName>
        <fullName evidence="10 14">Cobinamide/cobalamin adenosyltransferase</fullName>
    </alternativeName>
</protein>
<comment type="catalytic activity">
    <reaction evidence="13 14">
        <text>2 cob(II)alamin + reduced [electron-transfer flavoprotein] + 2 ATP = 2 adenosylcob(III)alamin + 2 triphosphate + oxidized [electron-transfer flavoprotein] + 3 H(+)</text>
        <dbReference type="Rhea" id="RHEA:28671"/>
        <dbReference type="Rhea" id="RHEA-COMP:10685"/>
        <dbReference type="Rhea" id="RHEA-COMP:10686"/>
        <dbReference type="ChEBI" id="CHEBI:15378"/>
        <dbReference type="ChEBI" id="CHEBI:16304"/>
        <dbReference type="ChEBI" id="CHEBI:18036"/>
        <dbReference type="ChEBI" id="CHEBI:18408"/>
        <dbReference type="ChEBI" id="CHEBI:30616"/>
        <dbReference type="ChEBI" id="CHEBI:57692"/>
        <dbReference type="ChEBI" id="CHEBI:58307"/>
        <dbReference type="EC" id="2.5.1.17"/>
    </reaction>
</comment>
<evidence type="ECO:0000256" key="4">
    <source>
        <dbReference type="ARBA" id="ARBA00020963"/>
    </source>
</evidence>
<dbReference type="EC" id="2.5.1.17" evidence="3 14"/>
<evidence type="ECO:0000256" key="1">
    <source>
        <dbReference type="ARBA" id="ARBA00005121"/>
    </source>
</evidence>
<proteinExistence type="inferred from homology"/>
<dbReference type="Gene3D" id="1.20.1200.10">
    <property type="entry name" value="Cobalamin adenosyltransferase-like"/>
    <property type="match status" value="1"/>
</dbReference>
<feature type="domain" description="Cobalamin adenosyltransferase-like" evidence="15">
    <location>
        <begin position="3"/>
        <end position="169"/>
    </location>
</feature>
<evidence type="ECO:0000256" key="14">
    <source>
        <dbReference type="RuleBase" id="RU366026"/>
    </source>
</evidence>
<dbReference type="Pfam" id="PF01923">
    <property type="entry name" value="Cob_adeno_trans"/>
    <property type="match status" value="1"/>
</dbReference>
<evidence type="ECO:0000256" key="13">
    <source>
        <dbReference type="ARBA" id="ARBA00048692"/>
    </source>
</evidence>
<sequence>MNLYTRTGDKGKTSLIGGRVDKDDVRVEVYGTIDELNSFIGKAVSELDPALFEDVLQDLENIQNELFDCGGDLANVMKERRYKMTDEPIEVMEQRIDILMDEPPLLEKFILPGGAPAAATLHIARTITRRAERQMVTLLKQSEEGDVPLVVQRYLNRLSDYLFAVARVVNSRLNVPDVEYARSAKVFKDGGRAKKGGDKREKD</sequence>
<keyword evidence="6 14" id="KW-0808">Transferase</keyword>
<dbReference type="PANTHER" id="PTHR12213:SF0">
    <property type="entry name" value="CORRINOID ADENOSYLTRANSFERASE MMAB"/>
    <property type="match status" value="1"/>
</dbReference>
<dbReference type="EMBL" id="JBCEWA010000003">
    <property type="protein sequence ID" value="MEL5987683.1"/>
    <property type="molecule type" value="Genomic_DNA"/>
</dbReference>
<dbReference type="PANTHER" id="PTHR12213">
    <property type="entry name" value="CORRINOID ADENOSYLTRANSFERASE"/>
    <property type="match status" value="1"/>
</dbReference>
<evidence type="ECO:0000313" key="17">
    <source>
        <dbReference type="Proteomes" id="UP001398420"/>
    </source>
</evidence>
<dbReference type="Proteomes" id="UP001398420">
    <property type="component" value="Unassembled WGS sequence"/>
</dbReference>
<keyword evidence="7 14" id="KW-0547">Nucleotide-binding</keyword>
<evidence type="ECO:0000256" key="10">
    <source>
        <dbReference type="ARBA" id="ARBA00033334"/>
    </source>
</evidence>
<evidence type="ECO:0000256" key="3">
    <source>
        <dbReference type="ARBA" id="ARBA00012454"/>
    </source>
</evidence>
<dbReference type="RefSeq" id="WP_068455995.1">
    <property type="nucleotide sequence ID" value="NZ_JAWVOH010000004.1"/>
</dbReference>
<dbReference type="InterPro" id="IPR036451">
    <property type="entry name" value="CblAdoTrfase-like_sf"/>
</dbReference>
<dbReference type="InterPro" id="IPR029499">
    <property type="entry name" value="PduO-typ"/>
</dbReference>
<comment type="catalytic activity">
    <reaction evidence="12 14">
        <text>2 cob(II)yrinate a,c diamide + reduced [electron-transfer flavoprotein] + 2 ATP = 2 adenosylcob(III)yrinate a,c-diamide + 2 triphosphate + oxidized [electron-transfer flavoprotein] + 3 H(+)</text>
        <dbReference type="Rhea" id="RHEA:11528"/>
        <dbReference type="Rhea" id="RHEA-COMP:10685"/>
        <dbReference type="Rhea" id="RHEA-COMP:10686"/>
        <dbReference type="ChEBI" id="CHEBI:15378"/>
        <dbReference type="ChEBI" id="CHEBI:18036"/>
        <dbReference type="ChEBI" id="CHEBI:30616"/>
        <dbReference type="ChEBI" id="CHEBI:57692"/>
        <dbReference type="ChEBI" id="CHEBI:58307"/>
        <dbReference type="ChEBI" id="CHEBI:58503"/>
        <dbReference type="ChEBI" id="CHEBI:58537"/>
        <dbReference type="EC" id="2.5.1.17"/>
    </reaction>
</comment>
<accession>A0ABU9LKY6</accession>
<dbReference type="SUPFAM" id="SSF89028">
    <property type="entry name" value="Cobalamin adenosyltransferase-like"/>
    <property type="match status" value="1"/>
</dbReference>
<keyword evidence="5 14" id="KW-0169">Cobalamin biosynthesis</keyword>
<name>A0ABU9LKY6_9BACL</name>
<gene>
    <name evidence="16" type="ORF">AAF454_04575</name>
</gene>